<evidence type="ECO:0000313" key="6">
    <source>
        <dbReference type="Proteomes" id="UP000182160"/>
    </source>
</evidence>
<gene>
    <name evidence="5" type="ORF">SAMN04488077_102209</name>
</gene>
<evidence type="ECO:0000256" key="4">
    <source>
        <dbReference type="SAM" id="SignalP"/>
    </source>
</evidence>
<accession>A0A1H7VXE6</accession>
<dbReference type="InterPro" id="IPR011049">
    <property type="entry name" value="Serralysin-like_metalloprot_C"/>
</dbReference>
<dbReference type="PANTHER" id="PTHR38340">
    <property type="entry name" value="S-LAYER PROTEIN"/>
    <property type="match status" value="1"/>
</dbReference>
<sequence length="548" mass="53449">MGAFLFLGLLASAGLAAFVIDELDDDDNDDDVASGDDGMTGDDLLNGGDDTPGDDDLLGDDLNVIDGTDLADSIDGSLVGDQITGREGDDTISASGGRDEVFAQDGNDLLLGGNSSDVLWGGAGDDTVIGGAGDDLIQGNAGDDVLFGVDIDLNSQSATELAAAATEGGTAALPGAGDDQHGADTLLGGSGDDDLLAGSGDTATGGLGIDSFVLGDWIEPGTVATITDFHAATEALSFVYTDLGGVTPEVTVAPDADGNAVVSVGGEPVALVEGAGATLTAADVQLLPRSGGDDSAGGPGSLLGDDLNVIEGTDGADSIDGAEVGDQINGREGDDAISALGGRDEVFGREGDDTILGGNSSDVLWGGTENDVVVGGFGSDLIQGNSGDDVLFGLDVGLNSQSAADLAAIDLSGVTDPLTGPGITAPAPGSDTHGTDTLLGGSGDDVILMGGADIATGGLGIDSFTIGDWSAPGEVATITDFDPESELVAYNYIADGGAVPAVTVAPDADGNAVVSVDGAAVALVSGAGATMTVDDVILVERPSLAVAS</sequence>
<dbReference type="RefSeq" id="WP_074784897.1">
    <property type="nucleotide sequence ID" value="NZ_FOBO01000002.1"/>
</dbReference>
<dbReference type="EMBL" id="FOBO01000002">
    <property type="protein sequence ID" value="SEM13724.1"/>
    <property type="molecule type" value="Genomic_DNA"/>
</dbReference>
<dbReference type="InterPro" id="IPR001343">
    <property type="entry name" value="Hemolysn_Ca-bd"/>
</dbReference>
<keyword evidence="4" id="KW-0732">Signal</keyword>
<dbReference type="PANTHER" id="PTHR38340:SF1">
    <property type="entry name" value="S-LAYER PROTEIN"/>
    <property type="match status" value="1"/>
</dbReference>
<evidence type="ECO:0000313" key="5">
    <source>
        <dbReference type="EMBL" id="SEM13724.1"/>
    </source>
</evidence>
<evidence type="ECO:0000256" key="3">
    <source>
        <dbReference type="SAM" id="MobiDB-lite"/>
    </source>
</evidence>
<protein>
    <recommendedName>
        <fullName evidence="7">Hemolysin-type calcium-binding repeat-containing protein</fullName>
    </recommendedName>
</protein>
<dbReference type="PRINTS" id="PR00313">
    <property type="entry name" value="CABNDNGRPT"/>
</dbReference>
<dbReference type="Proteomes" id="UP000182160">
    <property type="component" value="Unassembled WGS sequence"/>
</dbReference>
<name>A0A1H7VXE6_9RHOB</name>
<feature type="chain" id="PRO_5010307588" description="Hemolysin-type calcium-binding repeat-containing protein" evidence="4">
    <location>
        <begin position="17"/>
        <end position="548"/>
    </location>
</feature>
<organism evidence="5 6">
    <name type="scientific">Roseovarius tolerans</name>
    <dbReference type="NCBI Taxonomy" id="74031"/>
    <lineage>
        <taxon>Bacteria</taxon>
        <taxon>Pseudomonadati</taxon>
        <taxon>Pseudomonadota</taxon>
        <taxon>Alphaproteobacteria</taxon>
        <taxon>Rhodobacterales</taxon>
        <taxon>Roseobacteraceae</taxon>
        <taxon>Roseovarius</taxon>
    </lineage>
</organism>
<evidence type="ECO:0000256" key="2">
    <source>
        <dbReference type="ARBA" id="ARBA00022525"/>
    </source>
</evidence>
<feature type="region of interest" description="Disordered" evidence="3">
    <location>
        <begin position="29"/>
        <end position="57"/>
    </location>
</feature>
<dbReference type="GO" id="GO:0005509">
    <property type="term" value="F:calcium ion binding"/>
    <property type="evidence" value="ECO:0007669"/>
    <property type="project" value="InterPro"/>
</dbReference>
<dbReference type="AlphaFoldDB" id="A0A1H7VXE6"/>
<dbReference type="SUPFAM" id="SSF51120">
    <property type="entry name" value="beta-Roll"/>
    <property type="match status" value="2"/>
</dbReference>
<feature type="compositionally biased region" description="Low complexity" evidence="3">
    <location>
        <begin position="35"/>
        <end position="49"/>
    </location>
</feature>
<evidence type="ECO:0008006" key="7">
    <source>
        <dbReference type="Google" id="ProtNLM"/>
    </source>
</evidence>
<dbReference type="GO" id="GO:0005576">
    <property type="term" value="C:extracellular region"/>
    <property type="evidence" value="ECO:0007669"/>
    <property type="project" value="UniProtKB-SubCell"/>
</dbReference>
<reference evidence="5 6" key="1">
    <citation type="submission" date="2016-10" db="EMBL/GenBank/DDBJ databases">
        <authorList>
            <person name="de Groot N.N."/>
        </authorList>
    </citation>
    <scope>NUCLEOTIDE SEQUENCE [LARGE SCALE GENOMIC DNA]</scope>
    <source>
        <strain evidence="5 6">DSM 11457</strain>
    </source>
</reference>
<dbReference type="Pfam" id="PF00353">
    <property type="entry name" value="HemolysinCabind"/>
    <property type="match status" value="6"/>
</dbReference>
<feature type="signal peptide" evidence="4">
    <location>
        <begin position="1"/>
        <end position="16"/>
    </location>
</feature>
<dbReference type="Gene3D" id="2.150.10.10">
    <property type="entry name" value="Serralysin-like metalloprotease, C-terminal"/>
    <property type="match status" value="3"/>
</dbReference>
<comment type="subcellular location">
    <subcellularLocation>
        <location evidence="1">Secreted</location>
    </subcellularLocation>
</comment>
<dbReference type="InterPro" id="IPR050557">
    <property type="entry name" value="RTX_toxin/Mannuronan_C5-epim"/>
</dbReference>
<keyword evidence="2" id="KW-0964">Secreted</keyword>
<proteinExistence type="predicted"/>
<evidence type="ECO:0000256" key="1">
    <source>
        <dbReference type="ARBA" id="ARBA00004613"/>
    </source>
</evidence>